<dbReference type="GO" id="GO:0016787">
    <property type="term" value="F:hydrolase activity"/>
    <property type="evidence" value="ECO:0007669"/>
    <property type="project" value="UniProtKB-KW"/>
</dbReference>
<dbReference type="InterPro" id="IPR000073">
    <property type="entry name" value="AB_hydrolase_1"/>
</dbReference>
<evidence type="ECO:0000313" key="5">
    <source>
        <dbReference type="Proteomes" id="UP000190064"/>
    </source>
</evidence>
<gene>
    <name evidence="4" type="ORF">BTA35_0202005</name>
</gene>
<keyword evidence="2" id="KW-0378">Hydrolase</keyword>
<evidence type="ECO:0000313" key="4">
    <source>
        <dbReference type="EMBL" id="OOV88317.1"/>
    </source>
</evidence>
<dbReference type="Pfam" id="PF00561">
    <property type="entry name" value="Abhydrolase_1"/>
    <property type="match status" value="1"/>
</dbReference>
<evidence type="ECO:0000259" key="3">
    <source>
        <dbReference type="Pfam" id="PF00561"/>
    </source>
</evidence>
<dbReference type="PANTHER" id="PTHR43798:SF14">
    <property type="entry name" value="SERINE HYDROLASE-LIKE PROTEIN DDB_G0286239"/>
    <property type="match status" value="1"/>
</dbReference>
<organism evidence="4 5">
    <name type="scientific">Oceanospirillum linum</name>
    <dbReference type="NCBI Taxonomy" id="966"/>
    <lineage>
        <taxon>Bacteria</taxon>
        <taxon>Pseudomonadati</taxon>
        <taxon>Pseudomonadota</taxon>
        <taxon>Gammaproteobacteria</taxon>
        <taxon>Oceanospirillales</taxon>
        <taxon>Oceanospirillaceae</taxon>
        <taxon>Oceanospirillum</taxon>
    </lineage>
</organism>
<dbReference type="InterPro" id="IPR050266">
    <property type="entry name" value="AB_hydrolase_sf"/>
</dbReference>
<keyword evidence="5" id="KW-1185">Reference proteome</keyword>
<dbReference type="InterPro" id="IPR029058">
    <property type="entry name" value="AB_hydrolase_fold"/>
</dbReference>
<comment type="similarity">
    <text evidence="1">Belongs to the AB hydrolase superfamily.</text>
</comment>
<sequence length="289" mass="32237">MQEPIPFQVDLDYVSLSGLRWGKGHRTPVLAMHGWLDNCQSFCRIAPMLAEACDLDIWAIDLVGHGHSGHRPKGSYYHIWDNVIDMALLMDAQGWEQVDLLGHSMGAGVATLMAGAMPDRVGRVGLIEGLGPLSTSAEESPQQLTQAIGRYKLQTYKTPPCYTCVEEAAEARMRGIGEISYDAAFPLAERGTRRDEEGWRWRSDARLRIPSPVRLTEVQIYSFCEAIKAPTQLIVGDHGFLVNRENTRLRKERVADIEQLVLPGNHHLHLEPGTAIAVADALKDFWQKS</sequence>
<dbReference type="GO" id="GO:0016020">
    <property type="term" value="C:membrane"/>
    <property type="evidence" value="ECO:0007669"/>
    <property type="project" value="TreeGrafter"/>
</dbReference>
<proteinExistence type="inferred from homology"/>
<dbReference type="AlphaFoldDB" id="A0A1T1HF30"/>
<dbReference type="RefSeq" id="WP_077242747.1">
    <property type="nucleotide sequence ID" value="NZ_FXTS01000001.1"/>
</dbReference>
<dbReference type="Proteomes" id="UP000190064">
    <property type="component" value="Unassembled WGS sequence"/>
</dbReference>
<protein>
    <recommendedName>
        <fullName evidence="3">AB hydrolase-1 domain-containing protein</fullName>
    </recommendedName>
</protein>
<evidence type="ECO:0000256" key="2">
    <source>
        <dbReference type="ARBA" id="ARBA00022801"/>
    </source>
</evidence>
<dbReference type="STRING" id="966.BTA35_0202005"/>
<evidence type="ECO:0000256" key="1">
    <source>
        <dbReference type="ARBA" id="ARBA00008645"/>
    </source>
</evidence>
<feature type="domain" description="AB hydrolase-1" evidence="3">
    <location>
        <begin position="28"/>
        <end position="270"/>
    </location>
</feature>
<dbReference type="PANTHER" id="PTHR43798">
    <property type="entry name" value="MONOACYLGLYCEROL LIPASE"/>
    <property type="match status" value="1"/>
</dbReference>
<reference evidence="4" key="1">
    <citation type="submission" date="2017-02" db="EMBL/GenBank/DDBJ databases">
        <title>Draft Genome Sequence of the Salt Water Bacterium Oceanospirillum linum ATCC 11336.</title>
        <authorList>
            <person name="Trachtenberg A.M."/>
            <person name="Carney J.G."/>
            <person name="Linnane J.D."/>
            <person name="Rheaume B.A."/>
            <person name="Pitts N.L."/>
            <person name="Mykles D.L."/>
            <person name="Maclea K.S."/>
        </authorList>
    </citation>
    <scope>NUCLEOTIDE SEQUENCE [LARGE SCALE GENOMIC DNA]</scope>
    <source>
        <strain evidence="4">ATCC 11336</strain>
    </source>
</reference>
<dbReference type="Gene3D" id="3.40.50.1820">
    <property type="entry name" value="alpha/beta hydrolase"/>
    <property type="match status" value="1"/>
</dbReference>
<name>A0A1T1HF30_OCELI</name>
<dbReference type="SUPFAM" id="SSF53474">
    <property type="entry name" value="alpha/beta-Hydrolases"/>
    <property type="match status" value="1"/>
</dbReference>
<accession>A0A1T1HF30</accession>
<comment type="caution">
    <text evidence="4">The sequence shown here is derived from an EMBL/GenBank/DDBJ whole genome shotgun (WGS) entry which is preliminary data.</text>
</comment>
<dbReference type="EMBL" id="MTSD02000001">
    <property type="protein sequence ID" value="OOV88317.1"/>
    <property type="molecule type" value="Genomic_DNA"/>
</dbReference>